<dbReference type="Pfam" id="PF23579">
    <property type="entry name" value="ARM_TBCD"/>
    <property type="match status" value="1"/>
</dbReference>
<dbReference type="GO" id="GO:0005096">
    <property type="term" value="F:GTPase activator activity"/>
    <property type="evidence" value="ECO:0007669"/>
    <property type="project" value="InterPro"/>
</dbReference>
<dbReference type="Pfam" id="PF25767">
    <property type="entry name" value="ARM_TBCD_2nd"/>
    <property type="match status" value="2"/>
</dbReference>
<evidence type="ECO:0000256" key="1">
    <source>
        <dbReference type="ARBA" id="ARBA00023186"/>
    </source>
</evidence>
<dbReference type="GO" id="GO:0007023">
    <property type="term" value="P:post-chaperonin tubulin folding pathway"/>
    <property type="evidence" value="ECO:0007669"/>
    <property type="project" value="InterPro"/>
</dbReference>
<dbReference type="GO" id="GO:0000226">
    <property type="term" value="P:microtubule cytoskeleton organization"/>
    <property type="evidence" value="ECO:0007669"/>
    <property type="project" value="TreeGrafter"/>
</dbReference>
<feature type="region of interest" description="Disordered" evidence="3">
    <location>
        <begin position="1275"/>
        <end position="1315"/>
    </location>
</feature>
<dbReference type="PANTHER" id="PTHR12658:SF0">
    <property type="entry name" value="TUBULIN-SPECIFIC CHAPERONE D"/>
    <property type="match status" value="1"/>
</dbReference>
<feature type="domain" description="Tubulin-folding cofactor D ARM repeats" evidence="5">
    <location>
        <begin position="448"/>
        <end position="517"/>
    </location>
</feature>
<dbReference type="Pfam" id="PF12612">
    <property type="entry name" value="TFCD_C"/>
    <property type="match status" value="1"/>
</dbReference>
<dbReference type="InterPro" id="IPR021133">
    <property type="entry name" value="HEAT_type_2"/>
</dbReference>
<accession>A0AAD5WW59</accession>
<keyword evidence="1" id="KW-0143">Chaperone</keyword>
<proteinExistence type="predicted"/>
<reference evidence="6" key="1">
    <citation type="submission" date="2022-07" db="EMBL/GenBank/DDBJ databases">
        <title>Draft genome sequence of Zalerion maritima ATCC 34329, a (micro)plastics degrading marine fungus.</title>
        <authorList>
            <person name="Paco A."/>
            <person name="Goncalves M.F.M."/>
            <person name="Rocha-Santos T.A.P."/>
            <person name="Alves A."/>
        </authorList>
    </citation>
    <scope>NUCLEOTIDE SEQUENCE</scope>
    <source>
        <strain evidence="6">ATCC 34329</strain>
    </source>
</reference>
<evidence type="ECO:0008006" key="8">
    <source>
        <dbReference type="Google" id="ProtNLM"/>
    </source>
</evidence>
<dbReference type="InterPro" id="IPR022577">
    <property type="entry name" value="TBCD_C"/>
</dbReference>
<dbReference type="SUPFAM" id="SSF48371">
    <property type="entry name" value="ARM repeat"/>
    <property type="match status" value="2"/>
</dbReference>
<evidence type="ECO:0000256" key="3">
    <source>
        <dbReference type="SAM" id="MobiDB-lite"/>
    </source>
</evidence>
<dbReference type="GO" id="GO:0007021">
    <property type="term" value="P:tubulin complex assembly"/>
    <property type="evidence" value="ECO:0007669"/>
    <property type="project" value="InterPro"/>
</dbReference>
<dbReference type="PANTHER" id="PTHR12658">
    <property type="entry name" value="BETA-TUBULIN COFACTOR D"/>
    <property type="match status" value="1"/>
</dbReference>
<evidence type="ECO:0000313" key="6">
    <source>
        <dbReference type="EMBL" id="KAJ2905436.1"/>
    </source>
</evidence>
<comment type="caution">
    <text evidence="6">The sequence shown here is derived from an EMBL/GenBank/DDBJ whole genome shotgun (WGS) entry which is preliminary data.</text>
</comment>
<protein>
    <recommendedName>
        <fullName evidence="8">Tubulin-specific chaperone D C-terminal domain-containing protein</fullName>
    </recommendedName>
</protein>
<dbReference type="InterPro" id="IPR058033">
    <property type="entry name" value="ARM_TBCD_2nd"/>
</dbReference>
<feature type="domain" description="Tubulin-folding cofactor D ARM repeats" evidence="5">
    <location>
        <begin position="363"/>
        <end position="423"/>
    </location>
</feature>
<feature type="repeat" description="HEAT" evidence="2">
    <location>
        <begin position="374"/>
        <end position="411"/>
    </location>
</feature>
<dbReference type="InterPro" id="IPR033162">
    <property type="entry name" value="TBCD"/>
</dbReference>
<dbReference type="InterPro" id="IPR016024">
    <property type="entry name" value="ARM-type_fold"/>
</dbReference>
<dbReference type="EMBL" id="JAKWBI020000032">
    <property type="protein sequence ID" value="KAJ2905436.1"/>
    <property type="molecule type" value="Genomic_DNA"/>
</dbReference>
<evidence type="ECO:0000259" key="4">
    <source>
        <dbReference type="Pfam" id="PF12612"/>
    </source>
</evidence>
<evidence type="ECO:0000313" key="7">
    <source>
        <dbReference type="Proteomes" id="UP001201980"/>
    </source>
</evidence>
<gene>
    <name evidence="6" type="ORF">MKZ38_005534</name>
</gene>
<keyword evidence="7" id="KW-1185">Reference proteome</keyword>
<dbReference type="PROSITE" id="PS50077">
    <property type="entry name" value="HEAT_REPEAT"/>
    <property type="match status" value="1"/>
</dbReference>
<evidence type="ECO:0000259" key="5">
    <source>
        <dbReference type="Pfam" id="PF25767"/>
    </source>
</evidence>
<organism evidence="6 7">
    <name type="scientific">Zalerion maritima</name>
    <dbReference type="NCBI Taxonomy" id="339359"/>
    <lineage>
        <taxon>Eukaryota</taxon>
        <taxon>Fungi</taxon>
        <taxon>Dikarya</taxon>
        <taxon>Ascomycota</taxon>
        <taxon>Pezizomycotina</taxon>
        <taxon>Sordariomycetes</taxon>
        <taxon>Lulworthiomycetidae</taxon>
        <taxon>Lulworthiales</taxon>
        <taxon>Lulworthiaceae</taxon>
        <taxon>Zalerion</taxon>
    </lineage>
</organism>
<dbReference type="Gene3D" id="1.25.10.10">
    <property type="entry name" value="Leucine-rich Repeat Variant"/>
    <property type="match status" value="1"/>
</dbReference>
<dbReference type="Proteomes" id="UP001201980">
    <property type="component" value="Unassembled WGS sequence"/>
</dbReference>
<name>A0AAD5WW59_9PEZI</name>
<evidence type="ECO:0000256" key="2">
    <source>
        <dbReference type="PROSITE-ProRule" id="PRU00103"/>
    </source>
</evidence>
<feature type="domain" description="Tubulin-folding cofactor D C-terminal" evidence="4">
    <location>
        <begin position="1029"/>
        <end position="1240"/>
    </location>
</feature>
<feature type="compositionally biased region" description="Basic and acidic residues" evidence="3">
    <location>
        <begin position="1287"/>
        <end position="1311"/>
    </location>
</feature>
<dbReference type="InterPro" id="IPR011989">
    <property type="entry name" value="ARM-like"/>
</dbReference>
<sequence>MDATDEEQDIQLQKISADLIVDFDRSLTPFLRKQDGSGGTRLRSRVRAREANRLVNSLLEPFQELPQLLDPHLAKFVPVLSDAYLEHLQLRRGRRARTLAMRDDLLMPLPAAICRLIYTFCKIRGEKVILRFLNVETKYLELVLSAIQDAEKYQPLPEDGTVESSAIKDSGVVPWTWQERYVSLLWLSHLLLAPFDLSTISSVDVEDVEVPNIEGLEWPSNLPGLVYQVVPLAIKYLSSPGKERDGAKALLIRIAMRKDMQEFGMLKALIRWALTSLRPRKDARVEIPYHYIGVLSFLAGVLRSSIDTSDMDAHLDSIFYTVHVISPDSEDAVHKIISSSALARKAIIKVIRSVAALILRHRQDDSGTEIIEYTISYLLESLADNDTPVRLAASKALSIIALKLDPQMASEVIQAVLESLVKNVLYKASAIHPSGPPTRDMTNVDPLEWHGLMLTLSHLLYRRSPPAENLAEIVSALLTGLAFERRGMGGGSIGTNVRDASCFGMWAMARRYTTAELLVVETPTFTYWPQDQDGSKCNDESHNATPSVLQVLASELTVAASLDSAGNIRRGASAALQELIGRHPDTVTQGIAVVQTVDYHTVALRSRAIKEVALHAAGLDSSYGEALLDGLLGWRGIGDLDAGARRVAGETFGMLTLKLVQMAPESEGLDRVTKSVDLILGRLATLQQRQVEERHGLVVCLTSVIDNLVPELWRRRGSGETRDFGLLMERLVAEIADTVEACRTTQFRRPELIAEAASRLIVSSLPVLQIALIIGNSQENATADSSENGMIPNPNSDNTTKALDLEDGATQLASSHAERFEKTLKFTDAIIQAQNQRWTSRRIYEISRQAVDEWLSRLEPEVVEQTSQAALVILAFSPLKERVSIIKSWADAIRYRPTSSRTGSGVGCFHALAEARRVFTTADTMEGGGKISDATLVRWHADKDIYTRVSVLKSLASSDVLAKEPLTFLDLLAEGLDDYTTTARGDIGSLVRLESLKAIKTLWRHIGSSTGKDGSVGGQPECLCEVVNRIYLRVLRLSAEKLDRVRVEAQRVLALSLRDKPREHYTRITFSSKVYFEFLLNLRWKEYLEPNIAEAAKTSTSSSMPASTSSNAADSAEGEWMCQLLSGFVTSADTGNEDLVMCSRAALVEFCDESAENLNRVATALVRNLRACTAAATPSVSATAKKANTATKHDRILIPTLEVIAFLLRIGMLGRSTEVDFRSLCTFTQKAAYKSGSIRKIEACVKVYGGVGALLHKNYGPSTSNSAAAAAFSLPKTLDDDDDDDDVRMWGTEEGRQENGEQEKEGDDKTRKPQAVVESKKRLGVLLFHPWPRVRSLVVDELWGVLGGGNNGDGDGAGDDSAASNKLLGTDWGRAGKEDVRAVVRELGLE</sequence>
<dbReference type="GO" id="GO:0048487">
    <property type="term" value="F:beta-tubulin binding"/>
    <property type="evidence" value="ECO:0007669"/>
    <property type="project" value="InterPro"/>
</dbReference>